<feature type="region of interest" description="Disordered" evidence="1">
    <location>
        <begin position="73"/>
        <end position="93"/>
    </location>
</feature>
<accession>A0A423VZN1</accession>
<dbReference type="GO" id="GO:0008234">
    <property type="term" value="F:cysteine-type peptidase activity"/>
    <property type="evidence" value="ECO:0007669"/>
    <property type="project" value="InterPro"/>
</dbReference>
<evidence type="ECO:0000313" key="4">
    <source>
        <dbReference type="Proteomes" id="UP000283895"/>
    </source>
</evidence>
<sequence length="330" mass="37150">MLFGVLADAAEADANLGAEAIDVAHRTHNGVLDAIGVNRIVPNPVKNVTDSAYDTSQSLVLNAGQKTAAFLRTIDGPSEDRQDNEENSTDEEVYDQGHMMSCTAHAVAGAFEFTVKKLNLPKFEPSKLFIWYHAREQLHDPQAVKKNIGTNLRDAIKSLGKAHGVCSEYDWSYEVGQYNEKTDLFLAGAKAAKKPPALAERNAHHHIVTKYHRITGREKTTGKYSKPQLRLQLLKCLDEGHPFVFLMKTYNLLHNVQKDELPTAKDEKNGEHRHSLLAVGYSQSKRMFLVRNSWGSGFGWDGYFYMPYDYLTHCQDFWTVCLVESYPDKA</sequence>
<dbReference type="OrthoDB" id="640249at2759"/>
<protein>
    <recommendedName>
        <fullName evidence="2">Peptidase C1A papain C-terminal domain-containing protein</fullName>
    </recommendedName>
</protein>
<reference evidence="3 4" key="1">
    <citation type="submission" date="2015-09" db="EMBL/GenBank/DDBJ databases">
        <title>Host preference determinants of Valsa canker pathogens revealed by comparative genomics.</title>
        <authorList>
            <person name="Yin Z."/>
            <person name="Huang L."/>
        </authorList>
    </citation>
    <scope>NUCLEOTIDE SEQUENCE [LARGE SCALE GENOMIC DNA]</scope>
    <source>
        <strain evidence="3 4">03-1</strain>
    </source>
</reference>
<dbReference type="STRING" id="356882.A0A423VZN1"/>
<dbReference type="Gene3D" id="3.90.70.10">
    <property type="entry name" value="Cysteine proteinases"/>
    <property type="match status" value="1"/>
</dbReference>
<evidence type="ECO:0000313" key="3">
    <source>
        <dbReference type="EMBL" id="ROV96528.1"/>
    </source>
</evidence>
<dbReference type="CDD" id="cd02619">
    <property type="entry name" value="Peptidase_C1"/>
    <property type="match status" value="1"/>
</dbReference>
<comment type="caution">
    <text evidence="3">The sequence shown here is derived from an EMBL/GenBank/DDBJ whole genome shotgun (WGS) entry which is preliminary data.</text>
</comment>
<dbReference type="EMBL" id="LKEA01000032">
    <property type="protein sequence ID" value="ROV96528.1"/>
    <property type="molecule type" value="Genomic_DNA"/>
</dbReference>
<dbReference type="InterPro" id="IPR000668">
    <property type="entry name" value="Peptidase_C1A_C"/>
</dbReference>
<keyword evidence="4" id="KW-1185">Reference proteome</keyword>
<dbReference type="Pfam" id="PF00112">
    <property type="entry name" value="Peptidase_C1"/>
    <property type="match status" value="1"/>
</dbReference>
<dbReference type="Proteomes" id="UP000283895">
    <property type="component" value="Unassembled WGS sequence"/>
</dbReference>
<proteinExistence type="predicted"/>
<dbReference type="GO" id="GO:0006508">
    <property type="term" value="P:proteolysis"/>
    <property type="evidence" value="ECO:0007669"/>
    <property type="project" value="InterPro"/>
</dbReference>
<dbReference type="SUPFAM" id="SSF54001">
    <property type="entry name" value="Cysteine proteinases"/>
    <property type="match status" value="1"/>
</dbReference>
<organism evidence="3 4">
    <name type="scientific">Cytospora schulzeri</name>
    <dbReference type="NCBI Taxonomy" id="448051"/>
    <lineage>
        <taxon>Eukaryota</taxon>
        <taxon>Fungi</taxon>
        <taxon>Dikarya</taxon>
        <taxon>Ascomycota</taxon>
        <taxon>Pezizomycotina</taxon>
        <taxon>Sordariomycetes</taxon>
        <taxon>Sordariomycetidae</taxon>
        <taxon>Diaporthales</taxon>
        <taxon>Cytosporaceae</taxon>
        <taxon>Cytospora</taxon>
    </lineage>
</organism>
<dbReference type="AlphaFoldDB" id="A0A423VZN1"/>
<evidence type="ECO:0000259" key="2">
    <source>
        <dbReference type="Pfam" id="PF00112"/>
    </source>
</evidence>
<feature type="compositionally biased region" description="Acidic residues" evidence="1">
    <location>
        <begin position="82"/>
        <end position="93"/>
    </location>
</feature>
<gene>
    <name evidence="3" type="ORF">VMCG_07771</name>
</gene>
<feature type="domain" description="Peptidase C1A papain C-terminal" evidence="2">
    <location>
        <begin position="91"/>
        <end position="314"/>
    </location>
</feature>
<evidence type="ECO:0000256" key="1">
    <source>
        <dbReference type="SAM" id="MobiDB-lite"/>
    </source>
</evidence>
<name>A0A423VZN1_9PEZI</name>
<dbReference type="InterPro" id="IPR038765">
    <property type="entry name" value="Papain-like_cys_pep_sf"/>
</dbReference>